<sequence>MLRLWSGRARVACGHLLSLYFPFTFSLSTLYFNEGEHTARSDKYDLTSCNYTTNIHLRSPTTISFPFFFFFFFIVHERMLYTTISGRLISLYLLHYHLHCFVTCMPSFDTFPFSLLLFSSIPFSSAILSAFIMGSGVEYPSSPEISTFMVWFLAHKKSRSLIYSVE</sequence>
<gene>
    <name evidence="2" type="ORF">BDV40DRAFT_241553</name>
</gene>
<dbReference type="Proteomes" id="UP000326950">
    <property type="component" value="Unassembled WGS sequence"/>
</dbReference>
<evidence type="ECO:0000313" key="2">
    <source>
        <dbReference type="EMBL" id="KAE8159420.1"/>
    </source>
</evidence>
<feature type="transmembrane region" description="Helical" evidence="1">
    <location>
        <begin position="12"/>
        <end position="32"/>
    </location>
</feature>
<feature type="transmembrane region" description="Helical" evidence="1">
    <location>
        <begin position="55"/>
        <end position="76"/>
    </location>
</feature>
<dbReference type="EMBL" id="ML738675">
    <property type="protein sequence ID" value="KAE8159420.1"/>
    <property type="molecule type" value="Genomic_DNA"/>
</dbReference>
<accession>A0A5N6ULS1</accession>
<name>A0A5N6ULS1_ASPTM</name>
<reference evidence="2 3" key="1">
    <citation type="submission" date="2019-04" db="EMBL/GenBank/DDBJ databases">
        <title>Friends and foes A comparative genomics study of 23 Aspergillus species from section Flavi.</title>
        <authorList>
            <consortium name="DOE Joint Genome Institute"/>
            <person name="Kjaerbolling I."/>
            <person name="Vesth T."/>
            <person name="Frisvad J.C."/>
            <person name="Nybo J.L."/>
            <person name="Theobald S."/>
            <person name="Kildgaard S."/>
            <person name="Isbrandt T."/>
            <person name="Kuo A."/>
            <person name="Sato A."/>
            <person name="Lyhne E.K."/>
            <person name="Kogle M.E."/>
            <person name="Wiebenga A."/>
            <person name="Kun R.S."/>
            <person name="Lubbers R.J."/>
            <person name="Makela M.R."/>
            <person name="Barry K."/>
            <person name="Chovatia M."/>
            <person name="Clum A."/>
            <person name="Daum C."/>
            <person name="Haridas S."/>
            <person name="He G."/>
            <person name="LaButti K."/>
            <person name="Lipzen A."/>
            <person name="Mondo S."/>
            <person name="Riley R."/>
            <person name="Salamov A."/>
            <person name="Simmons B.A."/>
            <person name="Magnuson J.K."/>
            <person name="Henrissat B."/>
            <person name="Mortensen U.H."/>
            <person name="Larsen T.O."/>
            <person name="Devries R.P."/>
            <person name="Grigoriev I.V."/>
            <person name="Machida M."/>
            <person name="Baker S.E."/>
            <person name="Andersen M.R."/>
        </authorList>
    </citation>
    <scope>NUCLEOTIDE SEQUENCE [LARGE SCALE GENOMIC DNA]</scope>
    <source>
        <strain evidence="2 3">CBS 117626</strain>
    </source>
</reference>
<keyword evidence="1" id="KW-0472">Membrane</keyword>
<keyword evidence="1" id="KW-0812">Transmembrane</keyword>
<organism evidence="2 3">
    <name type="scientific">Aspergillus tamarii</name>
    <dbReference type="NCBI Taxonomy" id="41984"/>
    <lineage>
        <taxon>Eukaryota</taxon>
        <taxon>Fungi</taxon>
        <taxon>Dikarya</taxon>
        <taxon>Ascomycota</taxon>
        <taxon>Pezizomycotina</taxon>
        <taxon>Eurotiomycetes</taxon>
        <taxon>Eurotiomycetidae</taxon>
        <taxon>Eurotiales</taxon>
        <taxon>Aspergillaceae</taxon>
        <taxon>Aspergillus</taxon>
        <taxon>Aspergillus subgen. Circumdati</taxon>
    </lineage>
</organism>
<evidence type="ECO:0000313" key="3">
    <source>
        <dbReference type="Proteomes" id="UP000326950"/>
    </source>
</evidence>
<dbReference type="AlphaFoldDB" id="A0A5N6ULS1"/>
<keyword evidence="3" id="KW-1185">Reference proteome</keyword>
<protein>
    <submittedName>
        <fullName evidence="2">Uncharacterized protein</fullName>
    </submittedName>
</protein>
<evidence type="ECO:0000256" key="1">
    <source>
        <dbReference type="SAM" id="Phobius"/>
    </source>
</evidence>
<keyword evidence="1" id="KW-1133">Transmembrane helix</keyword>
<feature type="transmembrane region" description="Helical" evidence="1">
    <location>
        <begin position="114"/>
        <end position="133"/>
    </location>
</feature>
<proteinExistence type="predicted"/>